<gene>
    <name evidence="1" type="ORF">RHMOL_Rhmol11G0088800</name>
</gene>
<dbReference type="EMBL" id="CM046398">
    <property type="protein sequence ID" value="KAI8530816.1"/>
    <property type="molecule type" value="Genomic_DNA"/>
</dbReference>
<name>A0ACC0LQ30_RHOML</name>
<accession>A0ACC0LQ30</accession>
<reference evidence="1" key="1">
    <citation type="submission" date="2022-02" db="EMBL/GenBank/DDBJ databases">
        <title>Plant Genome Project.</title>
        <authorList>
            <person name="Zhang R.-G."/>
        </authorList>
    </citation>
    <scope>NUCLEOTIDE SEQUENCE</scope>
    <source>
        <strain evidence="1">AT1</strain>
    </source>
</reference>
<evidence type="ECO:0000313" key="1">
    <source>
        <dbReference type="EMBL" id="KAI8530816.1"/>
    </source>
</evidence>
<evidence type="ECO:0000313" key="2">
    <source>
        <dbReference type="Proteomes" id="UP001062846"/>
    </source>
</evidence>
<protein>
    <submittedName>
        <fullName evidence="1">Uncharacterized protein</fullName>
    </submittedName>
</protein>
<sequence>MEEEEGGLRLSKRFSDQGGEVDLKTKSGTAWSHNFLNQKPWHPLSYPNQRRKWIAEQTHAQRQRRAEEVSREFAQEQEFFRQAALVSKKEKEKLEMMKAVSFMYVRPPGYNAESAKAAEISDERKQQEDPSLEGTSTSMPLEALSGKDQSRDEKRKKVPKDVFGRALPTEEQFEILKNAPRLETGAPARVKPFAVEVRNVKCLRCGNYGHQSGDRECPLKDAIMPNEESRLKRNDPLTAMLAHTDSGEPLKWELKQKPGMSPPRGGFNPDDPNQQIVAEDIFDEYGGFLSGENIPELLVNFSSSKPDKSSKTKKKHRRHSPPTYKESKHRRGEGTSHDDDDDDDERKRSNKKTHETKKHKNYKPSQSVDAVFDRWGGLFDDDDERRRSKKGDHIRRSPPTYTESESKHRKGEVSSGEDHERTRSTKRKHKTKERKHYESIAADDEEFDRRDGSCDNDDERRRSKKGDHIRRLPPTYTESESKHRKGEGSSGEDHERTRSSKRKHKTKERKHYEPIAAVDEEFDRRDGSCDGDNESKRSKKENHKSKKQKHSESSSSEEGAELDRYHKRSRHGHFYSSSSDDSDFDRRRSSKHRHRSGHRHHRNRTDS</sequence>
<organism evidence="1 2">
    <name type="scientific">Rhododendron molle</name>
    <name type="common">Chinese azalea</name>
    <name type="synonym">Azalea mollis</name>
    <dbReference type="NCBI Taxonomy" id="49168"/>
    <lineage>
        <taxon>Eukaryota</taxon>
        <taxon>Viridiplantae</taxon>
        <taxon>Streptophyta</taxon>
        <taxon>Embryophyta</taxon>
        <taxon>Tracheophyta</taxon>
        <taxon>Spermatophyta</taxon>
        <taxon>Magnoliopsida</taxon>
        <taxon>eudicotyledons</taxon>
        <taxon>Gunneridae</taxon>
        <taxon>Pentapetalae</taxon>
        <taxon>asterids</taxon>
        <taxon>Ericales</taxon>
        <taxon>Ericaceae</taxon>
        <taxon>Ericoideae</taxon>
        <taxon>Rhodoreae</taxon>
        <taxon>Rhododendron</taxon>
    </lineage>
</organism>
<proteinExistence type="predicted"/>
<dbReference type="Proteomes" id="UP001062846">
    <property type="component" value="Chromosome 11"/>
</dbReference>
<keyword evidence="2" id="KW-1185">Reference proteome</keyword>
<comment type="caution">
    <text evidence="1">The sequence shown here is derived from an EMBL/GenBank/DDBJ whole genome shotgun (WGS) entry which is preliminary data.</text>
</comment>